<dbReference type="HOGENOM" id="CLU_2773082_0_0_5"/>
<accession>W6RJ72</accession>
<organism evidence="1 2">
    <name type="scientific">Rhizobium favelukesii</name>
    <dbReference type="NCBI Taxonomy" id="348824"/>
    <lineage>
        <taxon>Bacteria</taxon>
        <taxon>Pseudomonadati</taxon>
        <taxon>Pseudomonadota</taxon>
        <taxon>Alphaproteobacteria</taxon>
        <taxon>Hyphomicrobiales</taxon>
        <taxon>Rhizobiaceae</taxon>
        <taxon>Rhizobium/Agrobacterium group</taxon>
        <taxon>Rhizobium</taxon>
    </lineage>
</organism>
<dbReference type="EMBL" id="HG916852">
    <property type="protein sequence ID" value="CDM58918.1"/>
    <property type="molecule type" value="Genomic_DNA"/>
</dbReference>
<protein>
    <submittedName>
        <fullName evidence="1">Uncharacterized protein</fullName>
    </submittedName>
</protein>
<dbReference type="KEGG" id="rhl:LPU83_3268"/>
<dbReference type="PATRIC" id="fig|348824.6.peg.3526"/>
<sequence>MEDEPCPFEDLPRYEIRQEPRGGWTIVDTLTSLPAATDGRDFVGLTKRDAEDIARELNLSAAQGRNPLL</sequence>
<name>W6RJ72_9HYPH</name>
<dbReference type="RefSeq" id="WP_024316059.1">
    <property type="nucleotide sequence ID" value="NZ_ATTO01000029.1"/>
</dbReference>
<dbReference type="eggNOG" id="ENOG5030ZPB">
    <property type="taxonomic scope" value="Bacteria"/>
</dbReference>
<gene>
    <name evidence="1" type="ORF">LPU83_3268</name>
</gene>
<evidence type="ECO:0000313" key="2">
    <source>
        <dbReference type="Proteomes" id="UP000019443"/>
    </source>
</evidence>
<proteinExistence type="predicted"/>
<reference evidence="1" key="1">
    <citation type="submission" date="2013-11" db="EMBL/GenBank/DDBJ databases">
        <title>Draft genome sequence of the broad-host-range Rhizobium sp. LPU83 strain, a member of the low-genetic diversity Oregon-like Rhizobium sp. group.</title>
        <authorList>
            <person name="Wibberg D."/>
            <person name="Puehler A."/>
            <person name="Schlueter A."/>
        </authorList>
    </citation>
    <scope>NUCLEOTIDE SEQUENCE [LARGE SCALE GENOMIC DNA]</scope>
    <source>
        <strain evidence="1">LPU83</strain>
    </source>
</reference>
<keyword evidence="2" id="KW-1185">Reference proteome</keyword>
<dbReference type="Proteomes" id="UP000019443">
    <property type="component" value="Chromosome"/>
</dbReference>
<dbReference type="AlphaFoldDB" id="W6RJ72"/>
<evidence type="ECO:0000313" key="1">
    <source>
        <dbReference type="EMBL" id="CDM58918.1"/>
    </source>
</evidence>